<dbReference type="Proteomes" id="UP000319663">
    <property type="component" value="Unassembled WGS sequence"/>
</dbReference>
<dbReference type="PANTHER" id="PTHR12652:SF23">
    <property type="entry name" value="MICROBODY (PEROXISOME) PROLIFERATION PROTEIN PEROXIN 11B (EUROFUNG)"/>
    <property type="match status" value="1"/>
</dbReference>
<dbReference type="AlphaFoldDB" id="A0A507R080"/>
<dbReference type="PANTHER" id="PTHR12652">
    <property type="entry name" value="PEROXISOMAL BIOGENESIS FACTOR 11"/>
    <property type="match status" value="1"/>
</dbReference>
<feature type="transmembrane region" description="Helical" evidence="6">
    <location>
        <begin position="292"/>
        <end position="317"/>
    </location>
</feature>
<dbReference type="InterPro" id="IPR008733">
    <property type="entry name" value="PEX11"/>
</dbReference>
<dbReference type="GO" id="GO:0016559">
    <property type="term" value="P:peroxisome fission"/>
    <property type="evidence" value="ECO:0007669"/>
    <property type="project" value="InterPro"/>
</dbReference>
<dbReference type="STRING" id="5098.A0A507R080"/>
<evidence type="ECO:0000256" key="3">
    <source>
        <dbReference type="ARBA" id="ARBA00023140"/>
    </source>
</evidence>
<gene>
    <name evidence="7" type="ORF">MPDQ_005619</name>
</gene>
<dbReference type="EMBL" id="VIFY01000040">
    <property type="protein sequence ID" value="TQB73696.1"/>
    <property type="molecule type" value="Genomic_DNA"/>
</dbReference>
<protein>
    <submittedName>
        <fullName evidence="7">Uncharacterized protein</fullName>
    </submittedName>
</protein>
<name>A0A507R080_MONPU</name>
<evidence type="ECO:0000256" key="4">
    <source>
        <dbReference type="ARBA" id="ARBA00046271"/>
    </source>
</evidence>
<feature type="region of interest" description="Disordered" evidence="5">
    <location>
        <begin position="226"/>
        <end position="266"/>
    </location>
</feature>
<keyword evidence="2 6" id="KW-0472">Membrane</keyword>
<evidence type="ECO:0000256" key="6">
    <source>
        <dbReference type="SAM" id="Phobius"/>
    </source>
</evidence>
<proteinExistence type="predicted"/>
<evidence type="ECO:0000256" key="5">
    <source>
        <dbReference type="SAM" id="MobiDB-lite"/>
    </source>
</evidence>
<organism evidence="7 8">
    <name type="scientific">Monascus purpureus</name>
    <name type="common">Red mold</name>
    <name type="synonym">Monascus anka</name>
    <dbReference type="NCBI Taxonomy" id="5098"/>
    <lineage>
        <taxon>Eukaryota</taxon>
        <taxon>Fungi</taxon>
        <taxon>Dikarya</taxon>
        <taxon>Ascomycota</taxon>
        <taxon>Pezizomycotina</taxon>
        <taxon>Eurotiomycetes</taxon>
        <taxon>Eurotiomycetidae</taxon>
        <taxon>Eurotiales</taxon>
        <taxon>Aspergillaceae</taxon>
        <taxon>Monascus</taxon>
    </lineage>
</organism>
<accession>A0A507R080</accession>
<comment type="subcellular location">
    <subcellularLocation>
        <location evidence="4">Peroxisome membrane</location>
    </subcellularLocation>
</comment>
<keyword evidence="1" id="KW-0962">Peroxisome biogenesis</keyword>
<keyword evidence="8" id="KW-1185">Reference proteome</keyword>
<sequence>MGFSLRRIVESICIADIRADMARSVEIRNPNNIFTVVKEQIGQIESMADTSQKVHQQEQEQKQKQQEMDIPLLKRWIKFMQSNPGLEKSLRLLQAFLQIGAAIEIGVDDELAGRLWRARGDVSVARRYFRFFNFIDCFSRVYVLLGSGPSTGMVTRTIDSMKWTCLGMYFLLEDFTILHAMKLYTPTWTKDILLHANRFWFYGILLSIMGGLWILLSPLLSGTVPETAETKNESNGETEKPQSKSSSSNETGKMETGTNTQSKTAAWSVSPQARRLVVDSCDLLIPGSFLGWIPVSSLAIGVTTVVSTLVAMVDIWANVQGRGGNL</sequence>
<feature type="compositionally biased region" description="Basic and acidic residues" evidence="5">
    <location>
        <begin position="228"/>
        <end position="242"/>
    </location>
</feature>
<reference evidence="7 8" key="1">
    <citation type="submission" date="2019-06" db="EMBL/GenBank/DDBJ databases">
        <title>Wine fermentation using esterase from Monascus purpureus.</title>
        <authorList>
            <person name="Geng C."/>
            <person name="Zhang Y."/>
        </authorList>
    </citation>
    <scope>NUCLEOTIDE SEQUENCE [LARGE SCALE GENOMIC DNA]</scope>
    <source>
        <strain evidence="7">HQ1</strain>
    </source>
</reference>
<keyword evidence="3" id="KW-0576">Peroxisome</keyword>
<keyword evidence="6" id="KW-1133">Transmembrane helix</keyword>
<evidence type="ECO:0000313" key="7">
    <source>
        <dbReference type="EMBL" id="TQB73696.1"/>
    </source>
</evidence>
<evidence type="ECO:0000256" key="1">
    <source>
        <dbReference type="ARBA" id="ARBA00022593"/>
    </source>
</evidence>
<evidence type="ECO:0000256" key="2">
    <source>
        <dbReference type="ARBA" id="ARBA00023136"/>
    </source>
</evidence>
<dbReference type="GO" id="GO:0005778">
    <property type="term" value="C:peroxisomal membrane"/>
    <property type="evidence" value="ECO:0007669"/>
    <property type="project" value="UniProtKB-SubCell"/>
</dbReference>
<comment type="caution">
    <text evidence="7">The sequence shown here is derived from an EMBL/GenBank/DDBJ whole genome shotgun (WGS) entry which is preliminary data.</text>
</comment>
<dbReference type="Pfam" id="PF05648">
    <property type="entry name" value="PEX11"/>
    <property type="match status" value="1"/>
</dbReference>
<feature type="transmembrane region" description="Helical" evidence="6">
    <location>
        <begin position="199"/>
        <end position="216"/>
    </location>
</feature>
<keyword evidence="6" id="KW-0812">Transmembrane</keyword>
<feature type="compositionally biased region" description="Polar residues" evidence="5">
    <location>
        <begin position="243"/>
        <end position="266"/>
    </location>
</feature>
<evidence type="ECO:0000313" key="8">
    <source>
        <dbReference type="Proteomes" id="UP000319663"/>
    </source>
</evidence>